<proteinExistence type="predicted"/>
<accession>A0ABS6MIQ2</accession>
<evidence type="ECO:0000313" key="1">
    <source>
        <dbReference type="EMBL" id="MBV2128254.1"/>
    </source>
</evidence>
<dbReference type="Proteomes" id="UP000704611">
    <property type="component" value="Unassembled WGS sequence"/>
</dbReference>
<organism evidence="1 2">
    <name type="scientific">Arsukibacterium indicum</name>
    <dbReference type="NCBI Taxonomy" id="2848612"/>
    <lineage>
        <taxon>Bacteria</taxon>
        <taxon>Pseudomonadati</taxon>
        <taxon>Pseudomonadota</taxon>
        <taxon>Gammaproteobacteria</taxon>
        <taxon>Chromatiales</taxon>
        <taxon>Chromatiaceae</taxon>
        <taxon>Arsukibacterium</taxon>
    </lineage>
</organism>
<keyword evidence="2" id="KW-1185">Reference proteome</keyword>
<gene>
    <name evidence="1" type="ORF">KQY15_03970</name>
</gene>
<reference evidence="1 2" key="1">
    <citation type="submission" date="2021-06" db="EMBL/GenBank/DDBJ databases">
        <title>Rheinheimera indica sp. nov., isolated from deep-sea sediment.</title>
        <authorList>
            <person name="Wang Z."/>
            <person name="Zhang X.-Y."/>
        </authorList>
    </citation>
    <scope>NUCLEOTIDE SEQUENCE [LARGE SCALE GENOMIC DNA]</scope>
    <source>
        <strain evidence="1 2">SM2107</strain>
    </source>
</reference>
<dbReference type="EMBL" id="JAHRID010000001">
    <property type="protein sequence ID" value="MBV2128254.1"/>
    <property type="molecule type" value="Genomic_DNA"/>
</dbReference>
<evidence type="ECO:0000313" key="2">
    <source>
        <dbReference type="Proteomes" id="UP000704611"/>
    </source>
</evidence>
<protein>
    <submittedName>
        <fullName evidence="1">Uncharacterized protein</fullName>
    </submittedName>
</protein>
<comment type="caution">
    <text evidence="1">The sequence shown here is derived from an EMBL/GenBank/DDBJ whole genome shotgun (WGS) entry which is preliminary data.</text>
</comment>
<dbReference type="RefSeq" id="WP_217667397.1">
    <property type="nucleotide sequence ID" value="NZ_JAHRID010000001.1"/>
</dbReference>
<name>A0ABS6MIQ2_9GAMM</name>
<sequence>MKNSDVDVFVIVVGHILKNAFELNKEGCFCLFHLAGIYVDSKRIYGSVIEDITAEMPQAEKAKRQH</sequence>